<dbReference type="EMBL" id="ML213506">
    <property type="protein sequence ID" value="TFK54176.1"/>
    <property type="molecule type" value="Genomic_DNA"/>
</dbReference>
<proteinExistence type="predicted"/>
<dbReference type="Proteomes" id="UP000305948">
    <property type="component" value="Unassembled WGS sequence"/>
</dbReference>
<accession>A0A5C3NCP4</accession>
<organism evidence="1 2">
    <name type="scientific">Heliocybe sulcata</name>
    <dbReference type="NCBI Taxonomy" id="5364"/>
    <lineage>
        <taxon>Eukaryota</taxon>
        <taxon>Fungi</taxon>
        <taxon>Dikarya</taxon>
        <taxon>Basidiomycota</taxon>
        <taxon>Agaricomycotina</taxon>
        <taxon>Agaricomycetes</taxon>
        <taxon>Gloeophyllales</taxon>
        <taxon>Gloeophyllaceae</taxon>
        <taxon>Heliocybe</taxon>
    </lineage>
</organism>
<name>A0A5C3NCP4_9AGAM</name>
<gene>
    <name evidence="1" type="ORF">OE88DRAFT_1160928</name>
</gene>
<evidence type="ECO:0000313" key="1">
    <source>
        <dbReference type="EMBL" id="TFK54176.1"/>
    </source>
</evidence>
<sequence>MATPERRPSLGGKAPVPSSGRCSCDARVNSWRHLDSPSQIRKPCHHLHPWLRIQVDRSCWPRTRSCLLSPSPASPSVLTFTSQHQSTGSLSRVSRFPACNASSIPPLFYFIYHTITPTLSLMGVSPSRLISGFVLYCIFLFGFGSRHLSSYHCMYCHLINIFYYSLISSRALEREHTAQTGGCHWGIGDIMRSR</sequence>
<protein>
    <submittedName>
        <fullName evidence="1">Uncharacterized protein</fullName>
    </submittedName>
</protein>
<evidence type="ECO:0000313" key="2">
    <source>
        <dbReference type="Proteomes" id="UP000305948"/>
    </source>
</evidence>
<keyword evidence="2" id="KW-1185">Reference proteome</keyword>
<reference evidence="1 2" key="1">
    <citation type="journal article" date="2019" name="Nat. Ecol. Evol.">
        <title>Megaphylogeny resolves global patterns of mushroom evolution.</title>
        <authorList>
            <person name="Varga T."/>
            <person name="Krizsan K."/>
            <person name="Foldi C."/>
            <person name="Dima B."/>
            <person name="Sanchez-Garcia M."/>
            <person name="Sanchez-Ramirez S."/>
            <person name="Szollosi G.J."/>
            <person name="Szarkandi J.G."/>
            <person name="Papp V."/>
            <person name="Albert L."/>
            <person name="Andreopoulos W."/>
            <person name="Angelini C."/>
            <person name="Antonin V."/>
            <person name="Barry K.W."/>
            <person name="Bougher N.L."/>
            <person name="Buchanan P."/>
            <person name="Buyck B."/>
            <person name="Bense V."/>
            <person name="Catcheside P."/>
            <person name="Chovatia M."/>
            <person name="Cooper J."/>
            <person name="Damon W."/>
            <person name="Desjardin D."/>
            <person name="Finy P."/>
            <person name="Geml J."/>
            <person name="Haridas S."/>
            <person name="Hughes K."/>
            <person name="Justo A."/>
            <person name="Karasinski D."/>
            <person name="Kautmanova I."/>
            <person name="Kiss B."/>
            <person name="Kocsube S."/>
            <person name="Kotiranta H."/>
            <person name="LaButti K.M."/>
            <person name="Lechner B.E."/>
            <person name="Liimatainen K."/>
            <person name="Lipzen A."/>
            <person name="Lukacs Z."/>
            <person name="Mihaltcheva S."/>
            <person name="Morgado L.N."/>
            <person name="Niskanen T."/>
            <person name="Noordeloos M.E."/>
            <person name="Ohm R.A."/>
            <person name="Ortiz-Santana B."/>
            <person name="Ovrebo C."/>
            <person name="Racz N."/>
            <person name="Riley R."/>
            <person name="Savchenko A."/>
            <person name="Shiryaev A."/>
            <person name="Soop K."/>
            <person name="Spirin V."/>
            <person name="Szebenyi C."/>
            <person name="Tomsovsky M."/>
            <person name="Tulloss R.E."/>
            <person name="Uehling J."/>
            <person name="Grigoriev I.V."/>
            <person name="Vagvolgyi C."/>
            <person name="Papp T."/>
            <person name="Martin F.M."/>
            <person name="Miettinen O."/>
            <person name="Hibbett D.S."/>
            <person name="Nagy L.G."/>
        </authorList>
    </citation>
    <scope>NUCLEOTIDE SEQUENCE [LARGE SCALE GENOMIC DNA]</scope>
    <source>
        <strain evidence="1 2">OMC1185</strain>
    </source>
</reference>
<dbReference type="AlphaFoldDB" id="A0A5C3NCP4"/>